<reference evidence="1" key="1">
    <citation type="submission" date="2013-12" db="EMBL/GenBank/DDBJ databases">
        <authorList>
            <person name="Linke B."/>
        </authorList>
    </citation>
    <scope>NUCLEOTIDE SEQUENCE [LARGE SCALE GENOMIC DNA]</scope>
    <source>
        <strain evidence="1">CRIB-18</strain>
    </source>
</reference>
<gene>
    <name evidence="1" type="ORF">CSEC_0138</name>
</gene>
<dbReference type="STRING" id="1437425.CSEC_0138"/>
<evidence type="ECO:0000313" key="2">
    <source>
        <dbReference type="Proteomes" id="UP000031552"/>
    </source>
</evidence>
<comment type="caution">
    <text evidence="1">The sequence shown here is derived from an EMBL/GenBank/DDBJ whole genome shotgun (WGS) entry which is preliminary data.</text>
</comment>
<dbReference type="RefSeq" id="WP_041016486.1">
    <property type="nucleotide sequence ID" value="NZ_CCEJ010000001.1"/>
</dbReference>
<evidence type="ECO:0000313" key="1">
    <source>
        <dbReference type="EMBL" id="CDR32978.1"/>
    </source>
</evidence>
<proteinExistence type="predicted"/>
<dbReference type="Proteomes" id="UP000031552">
    <property type="component" value="Unassembled WGS sequence"/>
</dbReference>
<accession>A0A090D092</accession>
<organism evidence="1 2">
    <name type="scientific">Candidatus Criblamydia sequanensis CRIB-18</name>
    <dbReference type="NCBI Taxonomy" id="1437425"/>
    <lineage>
        <taxon>Bacteria</taxon>
        <taxon>Pseudomonadati</taxon>
        <taxon>Chlamydiota</taxon>
        <taxon>Chlamydiia</taxon>
        <taxon>Parachlamydiales</taxon>
        <taxon>Candidatus Criblamydiaceae</taxon>
        <taxon>Candidatus Criblamydia</taxon>
    </lineage>
</organism>
<dbReference type="EMBL" id="CCEJ010000001">
    <property type="protein sequence ID" value="CDR32978.1"/>
    <property type="molecule type" value="Genomic_DNA"/>
</dbReference>
<keyword evidence="2" id="KW-1185">Reference proteome</keyword>
<protein>
    <submittedName>
        <fullName evidence="1">Uncharacterized protein</fullName>
    </submittedName>
</protein>
<sequence>MRSYWDHLEETTKKESLNKKEPAFRASAIFPVMQSPLIQSRVLFFGYWMVKRNIPAIGFVKTLRRKDGTLLSRTFSLITEPRAFRVEVKDILEESEYGEELFEGSLELEFFSSMPLVFPFPATTVNYYGADFSTFVHTAERIFNNYEDYQANTVTKVAESGFNITLANGGNPFFAFVNGPKEDKDKNIKATFINANGNIQENLFRLGKVAPYETKFIYPAKEIDLAPFLKNEIGTLKLNFDIEWAFPRLLVGNFQDIPFIASITHSYYDCTTATSKKDYWLDSEEKWHDASLILPLLIEDDLETTLSFYPIYTPSQFSIDAEIYTLNGTLIGKGKLFENLESESQFKRFPMKNFVRNFLGKDPIEPLSIRLIATKTGKDPIPSRIKIALDVTQKKEILGCNICTNLQPFNPDFEKKNKSFRWAPLVFDTPHFCLFIMNSSPEKDYKKSDKILLQFYRESDLEILRKEIEIPPHGAFLIDTTKSEDLEAFFQGKTGWVTVESGNPYLVTYYLALHPSGAVGGDHGY</sequence>
<dbReference type="AlphaFoldDB" id="A0A090D092"/>
<dbReference type="OrthoDB" id="20005at2"/>
<name>A0A090D092_9BACT</name>
<dbReference type="eggNOG" id="ENOG502Z7XQ">
    <property type="taxonomic scope" value="Bacteria"/>
</dbReference>
<reference evidence="1" key="2">
    <citation type="submission" date="2014-09" db="EMBL/GenBank/DDBJ databases">
        <title>Criblamydia sequanensis harbors a mega-plasmid encoding arsenite resistance.</title>
        <authorList>
            <person name="Bertelli C."/>
            <person name="Goesmann A."/>
            <person name="Greub G."/>
        </authorList>
    </citation>
    <scope>NUCLEOTIDE SEQUENCE [LARGE SCALE GENOMIC DNA]</scope>
    <source>
        <strain evidence="1">CRIB-18</strain>
    </source>
</reference>